<dbReference type="RefSeq" id="WP_147670074.1">
    <property type="nucleotide sequence ID" value="NZ_CP120678.1"/>
</dbReference>
<protein>
    <submittedName>
        <fullName evidence="1">Uncharacterized protein</fullName>
    </submittedName>
</protein>
<dbReference type="EMBL" id="CP120678">
    <property type="protein sequence ID" value="WIW70286.1"/>
    <property type="molecule type" value="Genomic_DNA"/>
</dbReference>
<gene>
    <name evidence="1" type="ORF">P3F81_10355</name>
</gene>
<sequence>MELNLENLRKEAMEVEVSKVQSSKGRGLLGISIVKNRNGNRVSFTENLYTELNSPDKVQFMVIPKRGLLLIGENLSNKISYNVSEKRPIVYSEPLVRSLAETFNLDYSNRTSISFPCVKVDTTGESPIAIIQIVDMEREDD</sequence>
<organism evidence="1 2">
    <name type="scientific">Selenobaculum gibii</name>
    <dbReference type="NCBI Taxonomy" id="3054208"/>
    <lineage>
        <taxon>Bacteria</taxon>
        <taxon>Bacillati</taxon>
        <taxon>Bacillota</taxon>
        <taxon>Negativicutes</taxon>
        <taxon>Selenomonadales</taxon>
        <taxon>Selenomonadaceae</taxon>
        <taxon>Selenobaculum</taxon>
    </lineage>
</organism>
<dbReference type="AlphaFoldDB" id="A0A9Y2AHW2"/>
<name>A0A9Y2AHW2_9FIRM</name>
<dbReference type="KEGG" id="sgbi:P3F81_10355"/>
<keyword evidence="2" id="KW-1185">Reference proteome</keyword>
<proteinExistence type="predicted"/>
<evidence type="ECO:0000313" key="2">
    <source>
        <dbReference type="Proteomes" id="UP001243623"/>
    </source>
</evidence>
<evidence type="ECO:0000313" key="1">
    <source>
        <dbReference type="EMBL" id="WIW70286.1"/>
    </source>
</evidence>
<reference evidence="1" key="1">
    <citation type="submission" date="2023-03" db="EMBL/GenBank/DDBJ databases">
        <title>Selenobaculum gbiensis gen. nov. sp. nov., a new bacterium isolated from the gut microbiota of IBD patient.</title>
        <authorList>
            <person name="Yeo S."/>
            <person name="Park H."/>
            <person name="Huh C.S."/>
        </authorList>
    </citation>
    <scope>NUCLEOTIDE SEQUENCE</scope>
    <source>
        <strain evidence="1">ICN-92133</strain>
    </source>
</reference>
<accession>A0A9Y2AHW2</accession>
<dbReference type="Proteomes" id="UP001243623">
    <property type="component" value="Chromosome"/>
</dbReference>